<dbReference type="AlphaFoldDB" id="A0A6M3HSI6"/>
<reference evidence="5 6" key="1">
    <citation type="submission" date="2019-03" db="EMBL/GenBank/DDBJ databases">
        <title>Complete Genome Sequence of Allofrancisella frigidaquae Strain SYSU 10HL1970 Isolated from Water-Cooling Systems in China.</title>
        <authorList>
            <person name="Ohrman C."/>
            <person name="Uneklint I."/>
            <person name="Sjodin A."/>
        </authorList>
    </citation>
    <scope>NUCLEOTIDE SEQUENCE [LARGE SCALE GENOMIC DNA]</scope>
    <source>
        <strain evidence="5 6">SYSU 10HL1970</strain>
    </source>
</reference>
<dbReference type="EMBL" id="CP038017">
    <property type="protein sequence ID" value="QIV94030.1"/>
    <property type="molecule type" value="Genomic_DNA"/>
</dbReference>
<name>A0A6M3HSI6_9GAMM</name>
<accession>A0A6M3HSI6</accession>
<dbReference type="KEGG" id="afri:E3E15_01125"/>
<comment type="subunit">
    <text evidence="3">Heptamer of 7 subunits arranged in a ring. Interacts with the chaperonin GroEL.</text>
</comment>
<dbReference type="CDD" id="cd00320">
    <property type="entry name" value="cpn10"/>
    <property type="match status" value="1"/>
</dbReference>
<evidence type="ECO:0000313" key="6">
    <source>
        <dbReference type="Proteomes" id="UP000503320"/>
    </source>
</evidence>
<dbReference type="NCBIfam" id="NF001533">
    <property type="entry name" value="PRK00364.2-4"/>
    <property type="match status" value="1"/>
</dbReference>
<dbReference type="PANTHER" id="PTHR10772">
    <property type="entry name" value="10 KDA HEAT SHOCK PROTEIN"/>
    <property type="match status" value="1"/>
</dbReference>
<keyword evidence="2 3" id="KW-0143">Chaperone</keyword>
<dbReference type="GO" id="GO:0005524">
    <property type="term" value="F:ATP binding"/>
    <property type="evidence" value="ECO:0007669"/>
    <property type="project" value="InterPro"/>
</dbReference>
<dbReference type="Pfam" id="PF00166">
    <property type="entry name" value="Cpn10"/>
    <property type="match status" value="1"/>
</dbReference>
<dbReference type="RefSeq" id="WP_035720971.1">
    <property type="nucleotide sequence ID" value="NZ_CP038017.1"/>
</dbReference>
<dbReference type="InterPro" id="IPR018369">
    <property type="entry name" value="Chaprnonin_Cpn10_CS"/>
</dbReference>
<evidence type="ECO:0000256" key="3">
    <source>
        <dbReference type="HAMAP-Rule" id="MF_00580"/>
    </source>
</evidence>
<dbReference type="SUPFAM" id="SSF50129">
    <property type="entry name" value="GroES-like"/>
    <property type="match status" value="1"/>
</dbReference>
<dbReference type="InterPro" id="IPR037124">
    <property type="entry name" value="Chaperonin_GroES_sf"/>
</dbReference>
<organism evidence="5 6">
    <name type="scientific">Allofrancisella frigidaquae</name>
    <dbReference type="NCBI Taxonomy" id="1085644"/>
    <lineage>
        <taxon>Bacteria</taxon>
        <taxon>Pseudomonadati</taxon>
        <taxon>Pseudomonadota</taxon>
        <taxon>Gammaproteobacteria</taxon>
        <taxon>Thiotrichales</taxon>
        <taxon>Francisellaceae</taxon>
        <taxon>Allofrancisella</taxon>
    </lineage>
</organism>
<keyword evidence="6" id="KW-1185">Reference proteome</keyword>
<dbReference type="PANTHER" id="PTHR10772:SF58">
    <property type="entry name" value="CO-CHAPERONIN GROES"/>
    <property type="match status" value="1"/>
</dbReference>
<dbReference type="GO" id="GO:0005737">
    <property type="term" value="C:cytoplasm"/>
    <property type="evidence" value="ECO:0007669"/>
    <property type="project" value="UniProtKB-SubCell"/>
</dbReference>
<protein>
    <recommendedName>
        <fullName evidence="3">Co-chaperonin GroES</fullName>
    </recommendedName>
    <alternativeName>
        <fullName evidence="3">10 kDa chaperonin</fullName>
    </alternativeName>
    <alternativeName>
        <fullName evidence="3">Chaperonin-10</fullName>
        <shortName evidence="3">Cpn10</shortName>
    </alternativeName>
</protein>
<gene>
    <name evidence="3" type="primary">groES</name>
    <name evidence="3" type="synonym">groS</name>
    <name evidence="5" type="ORF">E3E15_01125</name>
</gene>
<dbReference type="PROSITE" id="PS00681">
    <property type="entry name" value="CHAPERONINS_CPN10"/>
    <property type="match status" value="1"/>
</dbReference>
<dbReference type="Gene3D" id="2.30.33.40">
    <property type="entry name" value="GroES chaperonin"/>
    <property type="match status" value="1"/>
</dbReference>
<dbReference type="HAMAP" id="MF_00580">
    <property type="entry name" value="CH10"/>
    <property type="match status" value="1"/>
</dbReference>
<dbReference type="GO" id="GO:0044183">
    <property type="term" value="F:protein folding chaperone"/>
    <property type="evidence" value="ECO:0007669"/>
    <property type="project" value="InterPro"/>
</dbReference>
<dbReference type="InterPro" id="IPR020818">
    <property type="entry name" value="Chaperonin_GroES"/>
</dbReference>
<dbReference type="GO" id="GO:0051082">
    <property type="term" value="F:unfolded protein binding"/>
    <property type="evidence" value="ECO:0007669"/>
    <property type="project" value="TreeGrafter"/>
</dbReference>
<comment type="subcellular location">
    <subcellularLocation>
        <location evidence="3">Cytoplasm</location>
    </subcellularLocation>
</comment>
<evidence type="ECO:0000256" key="2">
    <source>
        <dbReference type="ARBA" id="ARBA00023186"/>
    </source>
</evidence>
<keyword evidence="3" id="KW-0963">Cytoplasm</keyword>
<comment type="similarity">
    <text evidence="1 3 4">Belongs to the GroES chaperonin family.</text>
</comment>
<dbReference type="PRINTS" id="PR00297">
    <property type="entry name" value="CHAPERONIN10"/>
</dbReference>
<dbReference type="Proteomes" id="UP000503320">
    <property type="component" value="Chromosome"/>
</dbReference>
<dbReference type="GO" id="GO:0046872">
    <property type="term" value="F:metal ion binding"/>
    <property type="evidence" value="ECO:0007669"/>
    <property type="project" value="TreeGrafter"/>
</dbReference>
<dbReference type="NCBIfam" id="NF001531">
    <property type="entry name" value="PRK00364.2-2"/>
    <property type="match status" value="1"/>
</dbReference>
<dbReference type="NCBIfam" id="NF001527">
    <property type="entry name" value="PRK00364.1-2"/>
    <property type="match status" value="1"/>
</dbReference>
<dbReference type="GO" id="GO:0051087">
    <property type="term" value="F:protein-folding chaperone binding"/>
    <property type="evidence" value="ECO:0007669"/>
    <property type="project" value="TreeGrafter"/>
</dbReference>
<proteinExistence type="inferred from homology"/>
<evidence type="ECO:0000256" key="4">
    <source>
        <dbReference type="RuleBase" id="RU000535"/>
    </source>
</evidence>
<dbReference type="SMART" id="SM00883">
    <property type="entry name" value="Cpn10"/>
    <property type="match status" value="1"/>
</dbReference>
<dbReference type="FunFam" id="2.30.33.40:FF:000001">
    <property type="entry name" value="10 kDa chaperonin"/>
    <property type="match status" value="1"/>
</dbReference>
<sequence length="95" mass="10093">MNIRPLQDRVLVRRAEEETKSAGGIILTGSAQEKPSQGEVVAVGNGKKLESGATQPMDVKVGDKVLFGKYSGSEVKVGDETLLMMSEDDIMGIIG</sequence>
<evidence type="ECO:0000313" key="5">
    <source>
        <dbReference type="EMBL" id="QIV94030.1"/>
    </source>
</evidence>
<evidence type="ECO:0000256" key="1">
    <source>
        <dbReference type="ARBA" id="ARBA00006975"/>
    </source>
</evidence>
<dbReference type="InterPro" id="IPR011032">
    <property type="entry name" value="GroES-like_sf"/>
</dbReference>
<comment type="function">
    <text evidence="3 4">Together with the chaperonin GroEL, plays an essential role in assisting protein folding. The GroEL-GroES system forms a nano-cage that allows encapsulation of the non-native substrate proteins and provides a physical environment optimized to promote and accelerate protein folding. GroES binds to the apical surface of the GroEL ring, thereby capping the opening of the GroEL channel.</text>
</comment>